<evidence type="ECO:0000256" key="4">
    <source>
        <dbReference type="ARBA" id="ARBA00022843"/>
    </source>
</evidence>
<evidence type="ECO:0000313" key="9">
    <source>
        <dbReference type="Proteomes" id="UP001190640"/>
    </source>
</evidence>
<dbReference type="Proteomes" id="UP001190640">
    <property type="component" value="Chromosome 10"/>
</dbReference>
<evidence type="ECO:0000256" key="3">
    <source>
        <dbReference type="ARBA" id="ARBA00022588"/>
    </source>
</evidence>
<feature type="compositionally biased region" description="Polar residues" evidence="6">
    <location>
        <begin position="153"/>
        <end position="166"/>
    </location>
</feature>
<keyword evidence="7" id="KW-0472">Membrane</keyword>
<dbReference type="GO" id="GO:0005737">
    <property type="term" value="C:cytoplasm"/>
    <property type="evidence" value="ECO:0007669"/>
    <property type="project" value="UniProtKB-ARBA"/>
</dbReference>
<evidence type="ECO:0000256" key="2">
    <source>
        <dbReference type="ARBA" id="ARBA00022553"/>
    </source>
</evidence>
<feature type="compositionally biased region" description="Polar residues" evidence="6">
    <location>
        <begin position="202"/>
        <end position="220"/>
    </location>
</feature>
<gene>
    <name evidence="10" type="primary">MAVS</name>
</gene>
<dbReference type="Gene3D" id="1.10.533.10">
    <property type="entry name" value="Death Domain, Fas"/>
    <property type="match status" value="1"/>
</dbReference>
<feature type="region of interest" description="Disordered" evidence="6">
    <location>
        <begin position="294"/>
        <end position="344"/>
    </location>
</feature>
<dbReference type="GO" id="GO:0045087">
    <property type="term" value="P:innate immune response"/>
    <property type="evidence" value="ECO:0007669"/>
    <property type="project" value="UniProtKB-KW"/>
</dbReference>
<feature type="region of interest" description="Disordered" evidence="6">
    <location>
        <begin position="432"/>
        <end position="465"/>
    </location>
</feature>
<keyword evidence="1" id="KW-1017">Isopeptide bond</keyword>
<feature type="region of interest" description="Disordered" evidence="6">
    <location>
        <begin position="492"/>
        <end position="520"/>
    </location>
</feature>
<feature type="compositionally biased region" description="Basic and acidic residues" evidence="6">
    <location>
        <begin position="333"/>
        <end position="344"/>
    </location>
</feature>
<feature type="region of interest" description="Disordered" evidence="6">
    <location>
        <begin position="88"/>
        <end position="271"/>
    </location>
</feature>
<keyword evidence="3" id="KW-0399">Innate immunity</keyword>
<organism evidence="9 10">
    <name type="scientific">Eublepharis macularius</name>
    <name type="common">Leopard gecko</name>
    <name type="synonym">Cyrtodactylus macularius</name>
    <dbReference type="NCBI Taxonomy" id="481883"/>
    <lineage>
        <taxon>Eukaryota</taxon>
        <taxon>Metazoa</taxon>
        <taxon>Chordata</taxon>
        <taxon>Craniata</taxon>
        <taxon>Vertebrata</taxon>
        <taxon>Euteleostomi</taxon>
        <taxon>Lepidosauria</taxon>
        <taxon>Squamata</taxon>
        <taxon>Bifurcata</taxon>
        <taxon>Gekkota</taxon>
        <taxon>Eublepharidae</taxon>
        <taxon>Eublepharinae</taxon>
        <taxon>Eublepharis</taxon>
    </lineage>
</organism>
<feature type="compositionally biased region" description="Basic and acidic residues" evidence="6">
    <location>
        <begin position="506"/>
        <end position="518"/>
    </location>
</feature>
<proteinExistence type="predicted"/>
<feature type="compositionally biased region" description="Polar residues" evidence="6">
    <location>
        <begin position="176"/>
        <end position="191"/>
    </location>
</feature>
<keyword evidence="2" id="KW-0597">Phosphoprotein</keyword>
<feature type="compositionally biased region" description="Low complexity" evidence="6">
    <location>
        <begin position="95"/>
        <end position="117"/>
    </location>
</feature>
<protein>
    <submittedName>
        <fullName evidence="10">Mitochondrial antiviral-signaling protein isoform X1</fullName>
    </submittedName>
</protein>
<dbReference type="InterPro" id="IPR011029">
    <property type="entry name" value="DEATH-like_dom_sf"/>
</dbReference>
<evidence type="ECO:0000259" key="8">
    <source>
        <dbReference type="Pfam" id="PF16739"/>
    </source>
</evidence>
<evidence type="ECO:0000313" key="10">
    <source>
        <dbReference type="RefSeq" id="XP_054845588.1"/>
    </source>
</evidence>
<reference evidence="10" key="1">
    <citation type="submission" date="2025-08" db="UniProtKB">
        <authorList>
            <consortium name="RefSeq"/>
        </authorList>
    </citation>
    <scope>IDENTIFICATION</scope>
    <source>
        <tissue evidence="10">Blood</tissue>
    </source>
</reference>
<feature type="compositionally biased region" description="Polar residues" evidence="6">
    <location>
        <begin position="492"/>
        <end position="505"/>
    </location>
</feature>
<keyword evidence="5" id="KW-0391">Immunity</keyword>
<feature type="compositionally biased region" description="Low complexity" evidence="6">
    <location>
        <begin position="295"/>
        <end position="306"/>
    </location>
</feature>
<feature type="compositionally biased region" description="Polar residues" evidence="6">
    <location>
        <begin position="312"/>
        <end position="326"/>
    </location>
</feature>
<feature type="domain" description="Caspase recruitment" evidence="8">
    <location>
        <begin position="6"/>
        <end position="89"/>
    </location>
</feature>
<dbReference type="RefSeq" id="XP_054845588.1">
    <property type="nucleotide sequence ID" value="XM_054989613.1"/>
</dbReference>
<dbReference type="InterPro" id="IPR031964">
    <property type="entry name" value="CARD_dom"/>
</dbReference>
<dbReference type="GeneID" id="129336487"/>
<keyword evidence="9" id="KW-1185">Reference proteome</keyword>
<keyword evidence="4" id="KW-0832">Ubl conjugation</keyword>
<evidence type="ECO:0000256" key="6">
    <source>
        <dbReference type="SAM" id="MobiDB-lite"/>
    </source>
</evidence>
<dbReference type="KEGG" id="emc:129336487"/>
<feature type="region of interest" description="Disordered" evidence="6">
    <location>
        <begin position="583"/>
        <end position="625"/>
    </location>
</feature>
<feature type="region of interest" description="Disordered" evidence="6">
    <location>
        <begin position="395"/>
        <end position="419"/>
    </location>
</feature>
<evidence type="ECO:0000256" key="7">
    <source>
        <dbReference type="SAM" id="Phobius"/>
    </source>
</evidence>
<keyword evidence="7" id="KW-1133">Transmembrane helix</keyword>
<evidence type="ECO:0000256" key="1">
    <source>
        <dbReference type="ARBA" id="ARBA00022499"/>
    </source>
</evidence>
<dbReference type="CTD" id="57506"/>
<sequence>MGFAENEVKQYLLRNLRRFQGLRVNQLLNYLPCLTEGDREEIRAHIERRGDRDSVYELFSRLWCRSGWLTDLISALEENNSELAEELRRVHESRQLSPQRSSSASSTPPAAANASQSHVLKSAPVVPSATSSDDRPLSPPRNLSRPARAQPPTAVNVSTPAPSASPQDVVDCRSPVQETKFQSWSSETTVNAEAHGEDKKLSNSTPNQQSRNAAESSVSLEVQYEKPPDVQAASSRSLAKRQSHSKEEMQSAKPVSSNSSAGNLVRNWDGFPPRPVCVKNGYFGNVNRSVDGGVSPAAAEPEAAASTDLAASRNQPEETSYLSSDSLPPMTPRRRDNTQPEQHNHQAICGYQQENLLGDPTNNKPFSQQIQVEEEQKDAHGPYVPVAAAVAVPPTAPLLGQSPSRGDQLPQRSSKKEQNSRIFNAALARFRPLPSDFTGSSSTDVIPPSSPAAVSDTLSDGYSDDLKHPVQERELEGTEVWTCSELAQEKVTGNASWPSYGTPTNSREDRNDASRPSRDSCVFCSNQEEEDSMLSKPGVLVSVGIPKGRLDPQVSNLDTEYSGTSDRFRFSDDYSVESNSLMLSNSTQHSHSEEACLDPAESTSSRRNVTRGNGNASLDNHSDDSSIRTHTFHVEEPPSVDLAAAPDVTGLAFGNASQSPGVFSDSVAKGQPIKNINSPPLSNHGQRNSLQNESIGDAEPLLMSNSTALAVGFALTSLVAVAFGLYKKLKK</sequence>
<dbReference type="Pfam" id="PF16739">
    <property type="entry name" value="CARD_2"/>
    <property type="match status" value="1"/>
</dbReference>
<feature type="transmembrane region" description="Helical" evidence="7">
    <location>
        <begin position="708"/>
        <end position="726"/>
    </location>
</feature>
<keyword evidence="7" id="KW-0812">Transmembrane</keyword>
<feature type="compositionally biased region" description="Polar residues" evidence="6">
    <location>
        <begin position="253"/>
        <end position="262"/>
    </location>
</feature>
<feature type="compositionally biased region" description="Polar residues" evidence="6">
    <location>
        <begin position="601"/>
        <end position="619"/>
    </location>
</feature>
<name>A0AA97JW06_EUBMA</name>
<evidence type="ECO:0000256" key="5">
    <source>
        <dbReference type="ARBA" id="ARBA00022859"/>
    </source>
</evidence>
<dbReference type="AlphaFoldDB" id="A0AA97JW06"/>
<accession>A0AA97JW06</accession>